<evidence type="ECO:0000256" key="4">
    <source>
        <dbReference type="ARBA" id="ARBA00023015"/>
    </source>
</evidence>
<dbReference type="AlphaFoldDB" id="A0A1B0GMN8"/>
<dbReference type="PANTHER" id="PTHR13074:SF9">
    <property type="entry name" value="MEDIATOR OF RNA POLYMERASE II TRANSCRIPTION SUBUNIT 8"/>
    <property type="match status" value="1"/>
</dbReference>
<dbReference type="GO" id="GO:0003712">
    <property type="term" value="F:transcription coregulator activity"/>
    <property type="evidence" value="ECO:0007669"/>
    <property type="project" value="InterPro"/>
</dbReference>
<dbReference type="Pfam" id="PF10232">
    <property type="entry name" value="Med8"/>
    <property type="match status" value="1"/>
</dbReference>
<comment type="similarity">
    <text evidence="2 8">Belongs to the Mediator complex subunit 8 family.</text>
</comment>
<keyword evidence="10" id="KW-1185">Reference proteome</keyword>
<dbReference type="InterPro" id="IPR019364">
    <property type="entry name" value="Mediatior_Med8_fun/met"/>
</dbReference>
<evidence type="ECO:0000256" key="1">
    <source>
        <dbReference type="ARBA" id="ARBA00004123"/>
    </source>
</evidence>
<evidence type="ECO:0000256" key="6">
    <source>
        <dbReference type="ARBA" id="ARBA00023163"/>
    </source>
</evidence>
<accession>A0A1B0GMN8</accession>
<dbReference type="GO" id="GO:0000978">
    <property type="term" value="F:RNA polymerase II cis-regulatory region sequence-specific DNA binding"/>
    <property type="evidence" value="ECO:0007669"/>
    <property type="project" value="TreeGrafter"/>
</dbReference>
<dbReference type="PANTHER" id="PTHR13074">
    <property type="entry name" value="MEDIATOR OF RNA POLYMERASE II TRANSCRIPTION SUBUNIT 8"/>
    <property type="match status" value="1"/>
</dbReference>
<evidence type="ECO:0000256" key="7">
    <source>
        <dbReference type="ARBA" id="ARBA00023242"/>
    </source>
</evidence>
<evidence type="ECO:0000256" key="5">
    <source>
        <dbReference type="ARBA" id="ARBA00023159"/>
    </source>
</evidence>
<evidence type="ECO:0000313" key="10">
    <source>
        <dbReference type="Proteomes" id="UP000092462"/>
    </source>
</evidence>
<evidence type="ECO:0000256" key="8">
    <source>
        <dbReference type="RuleBase" id="RU364144"/>
    </source>
</evidence>
<organism evidence="9 10">
    <name type="scientific">Phlebotomus papatasi</name>
    <name type="common">Sandfly</name>
    <dbReference type="NCBI Taxonomy" id="29031"/>
    <lineage>
        <taxon>Eukaryota</taxon>
        <taxon>Metazoa</taxon>
        <taxon>Ecdysozoa</taxon>
        <taxon>Arthropoda</taxon>
        <taxon>Hexapoda</taxon>
        <taxon>Insecta</taxon>
        <taxon>Pterygota</taxon>
        <taxon>Neoptera</taxon>
        <taxon>Endopterygota</taxon>
        <taxon>Diptera</taxon>
        <taxon>Nematocera</taxon>
        <taxon>Psychodoidea</taxon>
        <taxon>Psychodidae</taxon>
        <taxon>Phlebotomus</taxon>
        <taxon>Phlebotomus</taxon>
    </lineage>
</organism>
<comment type="function">
    <text evidence="8">Component of the Mediator complex, a coactivator involved in the regulated transcription of nearly all RNA polymerase II-dependent genes. Mediator functions as a bridge to convey information from gene-specific regulatory proteins to the basal RNA polymerase II transcription machinery. Mediator is recruited to promoters by direct interactions with regulatory proteins and serves as a scaffold for the assembly of a functional preinitiation complex with RNA polymerase II and the general transcription factors.</text>
</comment>
<dbReference type="EMBL" id="AJVK01026357">
    <property type="status" value="NOT_ANNOTATED_CDS"/>
    <property type="molecule type" value="Genomic_DNA"/>
</dbReference>
<keyword evidence="7 8" id="KW-0539">Nucleus</keyword>
<dbReference type="Proteomes" id="UP000092462">
    <property type="component" value="Unassembled WGS sequence"/>
</dbReference>
<dbReference type="GO" id="GO:0006357">
    <property type="term" value="P:regulation of transcription by RNA polymerase II"/>
    <property type="evidence" value="ECO:0007669"/>
    <property type="project" value="InterPro"/>
</dbReference>
<dbReference type="GO" id="GO:0070847">
    <property type="term" value="C:core mediator complex"/>
    <property type="evidence" value="ECO:0007669"/>
    <property type="project" value="TreeGrafter"/>
</dbReference>
<evidence type="ECO:0000256" key="2">
    <source>
        <dbReference type="ARBA" id="ARBA00005716"/>
    </source>
</evidence>
<evidence type="ECO:0000256" key="3">
    <source>
        <dbReference type="ARBA" id="ARBA00011837"/>
    </source>
</evidence>
<sequence length="258" mass="27808">MSREEKQLEALLDAVLNRLNDLKLSIGAMIQKIEVEHETINWPTFLDNFALISSHLTGLSKIIATEMGAPLRNLTVLPLLLSPERDEALWQLTEGRIAVFSHDMVPDYLRTKPEPTAEQKMMAHEQKANNLTPETAAKQVAQYQKIVSHVFDMVSKAREEWESDSSSRSGVQQTSSMADTHALVAAVGMGKNLKVNIPPGVGPNGPGGPPGMVPGHGIRPPAAMAAVSPSGGVGQMGKAPSAIKTNIKSANQIHPYGR</sequence>
<dbReference type="OrthoDB" id="150687at2759"/>
<dbReference type="Gene3D" id="1.20.58.1710">
    <property type="match status" value="1"/>
</dbReference>
<dbReference type="VEuPathDB" id="VectorBase:PPAI003229"/>
<comment type="subunit">
    <text evidence="3 8">Component of the Mediator complex.</text>
</comment>
<dbReference type="GO" id="GO:0016592">
    <property type="term" value="C:mediator complex"/>
    <property type="evidence" value="ECO:0007669"/>
    <property type="project" value="InterPro"/>
</dbReference>
<name>A0A1B0GMN8_PHLPP</name>
<comment type="subcellular location">
    <subcellularLocation>
        <location evidence="1 8">Nucleus</location>
    </subcellularLocation>
</comment>
<keyword evidence="4 8" id="KW-0805">Transcription regulation</keyword>
<dbReference type="EnsemblMetazoa" id="PPAI003229-RA">
    <property type="protein sequence ID" value="PPAI003229-PA"/>
    <property type="gene ID" value="PPAI003229"/>
</dbReference>
<keyword evidence="6 8" id="KW-0804">Transcription</keyword>
<proteinExistence type="inferred from homology"/>
<reference evidence="9" key="1">
    <citation type="submission" date="2022-08" db="UniProtKB">
        <authorList>
            <consortium name="EnsemblMetazoa"/>
        </authorList>
    </citation>
    <scope>IDENTIFICATION</scope>
    <source>
        <strain evidence="9">Israel</strain>
    </source>
</reference>
<gene>
    <name evidence="8" type="primary">MED8</name>
</gene>
<keyword evidence="5 8" id="KW-0010">Activator</keyword>
<evidence type="ECO:0000313" key="9">
    <source>
        <dbReference type="EnsemblMetazoa" id="PPAI003229-PA"/>
    </source>
</evidence>
<protein>
    <recommendedName>
        <fullName evidence="8">Mediator of RNA polymerase II transcription subunit 8</fullName>
    </recommendedName>
    <alternativeName>
        <fullName evidence="8">Mediator complex subunit 8</fullName>
    </alternativeName>
</protein>
<dbReference type="VEuPathDB" id="VectorBase:PPAPM1_008146"/>